<feature type="region of interest" description="Disordered" evidence="1">
    <location>
        <begin position="100"/>
        <end position="119"/>
    </location>
</feature>
<keyword evidence="5" id="KW-1185">Reference proteome</keyword>
<dbReference type="Proteomes" id="UP000434957">
    <property type="component" value="Unassembled WGS sequence"/>
</dbReference>
<reference evidence="2 4" key="1">
    <citation type="submission" date="2018-09" db="EMBL/GenBank/DDBJ databases">
        <title>Genomic investigation of the strawberry pathogen Phytophthora fragariae indicates pathogenicity is determined by transcriptional variation in three key races.</title>
        <authorList>
            <person name="Adams T.M."/>
            <person name="Armitage A.D."/>
            <person name="Sobczyk M.K."/>
            <person name="Bates H.J."/>
            <person name="Dunwell J.M."/>
            <person name="Nellist C.F."/>
            <person name="Harrison R.J."/>
        </authorList>
    </citation>
    <scope>NUCLEOTIDE SEQUENCE [LARGE SCALE GENOMIC DNA]</scope>
    <source>
        <strain evidence="2 4">SCRP249</strain>
        <strain evidence="3 5">SCRP333</strain>
    </source>
</reference>
<dbReference type="EMBL" id="QXFV01002382">
    <property type="protein sequence ID" value="KAE8988618.1"/>
    <property type="molecule type" value="Genomic_DNA"/>
</dbReference>
<sequence length="119" mass="13329">MLRLCINAHAWGGTLTNSDHKLVTTDFQLRDLPRRRFKNQATNNAETQLARDQLYYNDAARSDYQQRLAAALHEDSANLLNTPDVQSRWDQILRLAYTSAADPSGTSPPDKLAASLTLS</sequence>
<proteinExistence type="predicted"/>
<dbReference type="EMBL" id="QXFT01002485">
    <property type="protein sequence ID" value="KAE9297560.1"/>
    <property type="molecule type" value="Genomic_DNA"/>
</dbReference>
<gene>
    <name evidence="2" type="ORF">PR001_g21993</name>
    <name evidence="3" type="ORF">PR003_g23468</name>
</gene>
<dbReference type="AlphaFoldDB" id="A0A6A3J5E9"/>
<protein>
    <submittedName>
        <fullName evidence="2">Uncharacterized protein</fullName>
    </submittedName>
</protein>
<evidence type="ECO:0000313" key="5">
    <source>
        <dbReference type="Proteomes" id="UP000434957"/>
    </source>
</evidence>
<comment type="caution">
    <text evidence="2">The sequence shown here is derived from an EMBL/GenBank/DDBJ whole genome shotgun (WGS) entry which is preliminary data.</text>
</comment>
<organism evidence="2 4">
    <name type="scientific">Phytophthora rubi</name>
    <dbReference type="NCBI Taxonomy" id="129364"/>
    <lineage>
        <taxon>Eukaryota</taxon>
        <taxon>Sar</taxon>
        <taxon>Stramenopiles</taxon>
        <taxon>Oomycota</taxon>
        <taxon>Peronosporomycetes</taxon>
        <taxon>Peronosporales</taxon>
        <taxon>Peronosporaceae</taxon>
        <taxon>Phytophthora</taxon>
    </lineage>
</organism>
<evidence type="ECO:0000313" key="3">
    <source>
        <dbReference type="EMBL" id="KAE9297560.1"/>
    </source>
</evidence>
<dbReference type="Proteomes" id="UP000429607">
    <property type="component" value="Unassembled WGS sequence"/>
</dbReference>
<name>A0A6A3J5E9_9STRA</name>
<evidence type="ECO:0000313" key="4">
    <source>
        <dbReference type="Proteomes" id="UP000429607"/>
    </source>
</evidence>
<accession>A0A6A3J5E9</accession>
<evidence type="ECO:0000313" key="2">
    <source>
        <dbReference type="EMBL" id="KAE8988618.1"/>
    </source>
</evidence>
<evidence type="ECO:0000256" key="1">
    <source>
        <dbReference type="SAM" id="MobiDB-lite"/>
    </source>
</evidence>